<name>A0A6P7LTG0_BETSP</name>
<dbReference type="GO" id="GO:0051301">
    <property type="term" value="P:cell division"/>
    <property type="evidence" value="ECO:0007669"/>
    <property type="project" value="InterPro"/>
</dbReference>
<keyword evidence="1" id="KW-0175">Coiled coil</keyword>
<dbReference type="GO" id="GO:0034501">
    <property type="term" value="P:protein localization to kinetochore"/>
    <property type="evidence" value="ECO:0007669"/>
    <property type="project" value="InterPro"/>
</dbReference>
<keyword evidence="4" id="KW-1185">Reference proteome</keyword>
<dbReference type="PANTHER" id="PTHR16520">
    <property type="entry name" value="KINETOCHORE SCAFFOLD 1"/>
    <property type="match status" value="1"/>
</dbReference>
<evidence type="ECO:0000256" key="1">
    <source>
        <dbReference type="SAM" id="Coils"/>
    </source>
</evidence>
<dbReference type="GeneID" id="114849724"/>
<protein>
    <submittedName>
        <fullName evidence="5">Uncharacterized protein knl1 isoform X1</fullName>
    </submittedName>
</protein>
<dbReference type="OrthoDB" id="6132334at2759"/>
<reference evidence="5" key="1">
    <citation type="submission" date="2025-08" db="UniProtKB">
        <authorList>
            <consortium name="RefSeq"/>
        </authorList>
    </citation>
    <scope>IDENTIFICATION</scope>
</reference>
<sequence length="1795" mass="200613">MPATAAATNRIHVPVTEDGIQPIMGMDTLLNAPLHVSQQRDRVNFDMRQDYGEKTTDDIFLDMTQSHTVNIASNVDGLTSRERALMKTAGSEFMGVCESESQPSDRNMGLSREQETQSSSVPGLDQEFQTLLASFSRSSAPPQTQIKVQTNDVGKENMVCFPKSASVMDKPFLPRRTGQPFYESALFPEDGVSRDVPEDCVQASSVDDYDFFQSLFPTQRIFSEKRISQTFEIKSKQQQSSKALSSSDPKDMTSMKNFVLHVSHQKDKKSEAGTDWRQRTIQFSATDAAMDMTEVHTVNIDIPFIEEKQQNVNPSPAGGEKTVRFSALDAAMDMTEVHPVNFDTAFNPEKQLNKNQSPAGGEKTVRFSALDAAMDMTEVHPVNIDIPFNEEKQQNVNPSPAGGEKTVRFSALDAAMDMTEVHPVNFDTAFNPEKQLNKNQSPAGGEKTVQFSALDAAMDMTEVHPVNIDIPFNEEKQQNVNPSPAGGEKTVQFSALDAAMDMTEVHPVNIDIPFNEKKLQNVNPSPAGGEKTVRFSALDAAMDMTEVHPVNIDISFNEKKLQNVNPSPAGGEKTVRFTALDADMDMTEVHPVNIDTAFNTQKQVNMNPSPAGGEKTVQFSALDAAMDMTEVHPVNIDTAFNPPKQVNMNPSPAGGEKTVQFSALDAAMDMTEVHPVNIDTAFNTQKQVNMNPSPAGEAKTVQFSALDAAMDMTEFHPVNIDTAFNPQKQVNMNPSPAGEAKTVRFSAINAAKDETQVHTVNFDIAFNPPKQLNVNPSPAGGEKTVRFTALDAAMDVTQVHTVKISAVFDPQIHQTVYRLPSPLVPKTHQNDDKIAYSVDSADPMMNVTEAHTGHIKSHPVLDTVHLEQDPIGIFTRRKMDFPLTNKKSNATAAFAQFLREGVDTNANVDQREEQQCNVNTEKKGPGFAQCTTEKPENEALTHYLADDVRRDKTVVETHSILEPACTEDHFQCLPSKHDLYPTSDHLIATEVNMLQSNGEPSSDGLEILNYSDSVHSNEAPKKTNQSSLVLQTARAPSAAEQHNSKSHLENSRWKDLTDLQVKIRRLSHLVNESPGTFVDSCTVPVTQMEYEEDKTSIDKATSLPVVEREMDVDDVEDRTQAQCLEEEELASAAVTPFNLKTKQLMARLSVGGFKPKLPQRSKSDDPKKADSSGAHIKTITGSVTSHLSNFDHDVSNIFDEELGSCDDMSETLDTSALQQISDKVCSSQELNMDQPVEDWGLEWESISAPHVQKRPLPEAKINIGHEKRVKTFPEASFDNSDRLQSGTEAQACVPKNYGQVTTAPTETSQTADFSNSSHTASIRREATFESTFKHSIFESQLEDYDNNVKRKLDDGTITMSEFFKLFNIDFVIHNPRQSVFPATDLLNTDRTPFDLLKDRHINLPKQRVYEADVFNLTEKVERMNMRTRDLKKPLKLFNRSLWEEMRGLSEEELKLFGVKLKERNNYFRKLSKTNSHEMKEVLYSNLLQANMEEQQTLRGTIKKADEMIKSLDDCIHDLEAELAAVENGSDCRPGLRFYEEELKKVTGALTESERQVSELEMQKKQKLDDLNRVKAEAEKLEDNISMLHLINEWKLGNKGDNCTTYTFLFDTMYLNVLYEKSNGQTAGNEQEQKILDITFKFLLDDAKSEFNARLVHKLLSQYIEEQPAWVTKYPTHGHVPQLLHDLSLVVGRCRLLGEELRLLQMWGSLKLDILDISSVDTQVCIVFSSLRRFSKFEVVFSVCLVNRLYVLQLQSFTNTLGDATKQQVEEIVASISPGKKLLTKVVKKIHETLLC</sequence>
<organism evidence="4 5">
    <name type="scientific">Betta splendens</name>
    <name type="common">Siamese fighting fish</name>
    <dbReference type="NCBI Taxonomy" id="158456"/>
    <lineage>
        <taxon>Eukaryota</taxon>
        <taxon>Metazoa</taxon>
        <taxon>Chordata</taxon>
        <taxon>Craniata</taxon>
        <taxon>Vertebrata</taxon>
        <taxon>Euteleostomi</taxon>
        <taxon>Actinopterygii</taxon>
        <taxon>Neopterygii</taxon>
        <taxon>Teleostei</taxon>
        <taxon>Neoteleostei</taxon>
        <taxon>Acanthomorphata</taxon>
        <taxon>Anabantaria</taxon>
        <taxon>Anabantiformes</taxon>
        <taxon>Anabantoidei</taxon>
        <taxon>Osphronemidae</taxon>
        <taxon>Betta</taxon>
    </lineage>
</organism>
<dbReference type="InParanoid" id="A0A6P7LTG0"/>
<dbReference type="PANTHER" id="PTHR16520:SF3">
    <property type="entry name" value="KINETOCHORE SCAFFOLD 1"/>
    <property type="match status" value="1"/>
</dbReference>
<dbReference type="Pfam" id="PF19221">
    <property type="entry name" value="MELT"/>
    <property type="match status" value="13"/>
</dbReference>
<dbReference type="InterPro" id="IPR037388">
    <property type="entry name" value="Blinkin"/>
</dbReference>
<dbReference type="KEGG" id="bspl:114849724"/>
<proteinExistence type="predicted"/>
<dbReference type="Proteomes" id="UP000515150">
    <property type="component" value="Chromosome 24"/>
</dbReference>
<feature type="compositionally biased region" description="Polar residues" evidence="2">
    <location>
        <begin position="1015"/>
        <end position="1030"/>
    </location>
</feature>
<dbReference type="InterPro" id="IPR040850">
    <property type="entry name" value="Knl1_RWD_C"/>
</dbReference>
<feature type="region of interest" description="Disordered" evidence="2">
    <location>
        <begin position="1015"/>
        <end position="1051"/>
    </location>
</feature>
<feature type="compositionally biased region" description="Low complexity" evidence="2">
    <location>
        <begin position="236"/>
        <end position="247"/>
    </location>
</feature>
<evidence type="ECO:0000313" key="5">
    <source>
        <dbReference type="RefSeq" id="XP_028997257.1"/>
    </source>
</evidence>
<feature type="region of interest" description="Disordered" evidence="2">
    <location>
        <begin position="1153"/>
        <end position="1175"/>
    </location>
</feature>
<dbReference type="Pfam" id="PF18210">
    <property type="entry name" value="Knl1_RWD_C"/>
    <property type="match status" value="1"/>
</dbReference>
<feature type="region of interest" description="Disordered" evidence="2">
    <location>
        <begin position="232"/>
        <end position="252"/>
    </location>
</feature>
<feature type="region of interest" description="Disordered" evidence="2">
    <location>
        <begin position="96"/>
        <end position="122"/>
    </location>
</feature>
<feature type="domain" description="Knl1 C-terminal RWD" evidence="3">
    <location>
        <begin position="1548"/>
        <end position="1697"/>
    </location>
</feature>
<dbReference type="GO" id="GO:0008608">
    <property type="term" value="P:attachment of spindle microtubules to kinetochore"/>
    <property type="evidence" value="ECO:0007669"/>
    <property type="project" value="InterPro"/>
</dbReference>
<feature type="compositionally biased region" description="Basic and acidic residues" evidence="2">
    <location>
        <begin position="1161"/>
        <end position="1170"/>
    </location>
</feature>
<dbReference type="RefSeq" id="XP_028997257.1">
    <property type="nucleotide sequence ID" value="XM_029141424.3"/>
</dbReference>
<feature type="coiled-coil region" evidence="1">
    <location>
        <begin position="1501"/>
        <end position="1590"/>
    </location>
</feature>
<evidence type="ECO:0000256" key="2">
    <source>
        <dbReference type="SAM" id="MobiDB-lite"/>
    </source>
</evidence>
<dbReference type="InterPro" id="IPR043651">
    <property type="entry name" value="KNL1_MELT_rpt"/>
</dbReference>
<feature type="compositionally biased region" description="Basic and acidic residues" evidence="2">
    <location>
        <begin position="1042"/>
        <end position="1051"/>
    </location>
</feature>
<dbReference type="GO" id="GO:0005634">
    <property type="term" value="C:nucleus"/>
    <property type="evidence" value="ECO:0007669"/>
    <property type="project" value="TreeGrafter"/>
</dbReference>
<dbReference type="CDD" id="cd22817">
    <property type="entry name" value="DRWD-N_Knl1"/>
    <property type="match status" value="1"/>
</dbReference>
<gene>
    <name evidence="5" type="primary">knl1</name>
</gene>
<evidence type="ECO:0000259" key="3">
    <source>
        <dbReference type="Pfam" id="PF18210"/>
    </source>
</evidence>
<accession>A0A6P7LTG0</accession>
<evidence type="ECO:0000313" key="4">
    <source>
        <dbReference type="Proteomes" id="UP000515150"/>
    </source>
</evidence>
<dbReference type="CTD" id="57082"/>